<evidence type="ECO:0000313" key="15">
    <source>
        <dbReference type="Proteomes" id="UP000028045"/>
    </source>
</evidence>
<evidence type="ECO:0000256" key="6">
    <source>
        <dbReference type="ARBA" id="ARBA00022801"/>
    </source>
</evidence>
<dbReference type="PANTHER" id="PTHR16631">
    <property type="entry name" value="GLUCAN 1,3-BETA-GLUCOSIDASE"/>
    <property type="match status" value="1"/>
</dbReference>
<protein>
    <recommendedName>
        <fullName evidence="9">Probable beta-glucosidase btgE</fullName>
    </recommendedName>
    <alternativeName>
        <fullName evidence="10">Beta-D-glucoside glucohydrolase btgE</fullName>
    </alternativeName>
    <alternativeName>
        <fullName evidence="12">Cellobiase btgE</fullName>
    </alternativeName>
    <alternativeName>
        <fullName evidence="11">Gentiobiase btgE</fullName>
    </alternativeName>
</protein>
<feature type="region of interest" description="Disordered" evidence="13">
    <location>
        <begin position="234"/>
        <end position="308"/>
    </location>
</feature>
<dbReference type="PANTHER" id="PTHR16631:SF24">
    <property type="entry name" value="FAMILY 17 GLUCOSIDASE SCW11-RELATED"/>
    <property type="match status" value="1"/>
</dbReference>
<dbReference type="Proteomes" id="UP000028045">
    <property type="component" value="Unassembled WGS sequence"/>
</dbReference>
<evidence type="ECO:0000256" key="13">
    <source>
        <dbReference type="SAM" id="MobiDB-lite"/>
    </source>
</evidence>
<name>A0A084AQF9_STACB</name>
<dbReference type="GO" id="GO:0071555">
    <property type="term" value="P:cell wall organization"/>
    <property type="evidence" value="ECO:0007669"/>
    <property type="project" value="TreeGrafter"/>
</dbReference>
<dbReference type="GO" id="GO:0042973">
    <property type="term" value="F:glucan endo-1,3-beta-D-glucosidase activity"/>
    <property type="evidence" value="ECO:0007669"/>
    <property type="project" value="TreeGrafter"/>
</dbReference>
<reference evidence="14 15" key="1">
    <citation type="journal article" date="2014" name="BMC Genomics">
        <title>Comparative genome sequencing reveals chemotype-specific gene clusters in the toxigenic black mold Stachybotrys.</title>
        <authorList>
            <person name="Semeiks J."/>
            <person name="Borek D."/>
            <person name="Otwinowski Z."/>
            <person name="Grishin N.V."/>
        </authorList>
    </citation>
    <scope>NUCLEOTIDE SEQUENCE [LARGE SCALE GENOMIC DNA]</scope>
    <source>
        <strain evidence="15">CBS 109288 / IBT 7711</strain>
    </source>
</reference>
<dbReference type="EMBL" id="KL648614">
    <property type="protein sequence ID" value="KEY67538.1"/>
    <property type="molecule type" value="Genomic_DNA"/>
</dbReference>
<evidence type="ECO:0000256" key="10">
    <source>
        <dbReference type="ARBA" id="ARBA00041495"/>
    </source>
</evidence>
<accession>A0A084AQF9</accession>
<evidence type="ECO:0000256" key="2">
    <source>
        <dbReference type="ARBA" id="ARBA00008773"/>
    </source>
</evidence>
<dbReference type="Gene3D" id="3.20.20.80">
    <property type="entry name" value="Glycosidases"/>
    <property type="match status" value="1"/>
</dbReference>
<keyword evidence="3" id="KW-0134">Cell wall</keyword>
<evidence type="ECO:0000256" key="9">
    <source>
        <dbReference type="ARBA" id="ARBA00039284"/>
    </source>
</evidence>
<dbReference type="SUPFAM" id="SSF51445">
    <property type="entry name" value="(Trans)glycosidases"/>
    <property type="match status" value="1"/>
</dbReference>
<keyword evidence="5" id="KW-0732">Signal</keyword>
<evidence type="ECO:0000256" key="3">
    <source>
        <dbReference type="ARBA" id="ARBA00022512"/>
    </source>
</evidence>
<evidence type="ECO:0000256" key="8">
    <source>
        <dbReference type="ARBA" id="ARBA00024983"/>
    </source>
</evidence>
<feature type="compositionally biased region" description="Pro residues" evidence="13">
    <location>
        <begin position="236"/>
        <end position="262"/>
    </location>
</feature>
<evidence type="ECO:0000256" key="12">
    <source>
        <dbReference type="ARBA" id="ARBA00042762"/>
    </source>
</evidence>
<comment type="similarity">
    <text evidence="2">Belongs to the glycosyl hydrolase 17 family.</text>
</comment>
<evidence type="ECO:0000256" key="1">
    <source>
        <dbReference type="ARBA" id="ARBA00004191"/>
    </source>
</evidence>
<dbReference type="OrthoDB" id="4082933at2759"/>
<dbReference type="GO" id="GO:0005576">
    <property type="term" value="C:extracellular region"/>
    <property type="evidence" value="ECO:0007669"/>
    <property type="project" value="TreeGrafter"/>
</dbReference>
<comment type="subcellular location">
    <subcellularLocation>
        <location evidence="1">Secreted</location>
        <location evidence="1">Cell wall</location>
    </subcellularLocation>
</comment>
<keyword evidence="6" id="KW-0378">Hydrolase</keyword>
<dbReference type="HOGENOM" id="CLU_027285_2_0_1"/>
<dbReference type="InterPro" id="IPR017853">
    <property type="entry name" value="GH"/>
</dbReference>
<dbReference type="AlphaFoldDB" id="A0A084AQF9"/>
<dbReference type="InterPro" id="IPR050732">
    <property type="entry name" value="Beta-glucan_modifiers"/>
</dbReference>
<comment type="function">
    <text evidence="8">Beta-glucosidases are one of a number of cellulolytic enzymes involved in the degradation of cellulosic biomass. Catalyzes the last step releasing glucose from the inhibitory cellobiose.</text>
</comment>
<proteinExistence type="inferred from homology"/>
<sequence>MKGPTVAAAFAALAGSAAAHGHRHGHEIFAQKRAETVEVCLPGCTTIYNVITGEPTLVQPAPTPSSSSSSPSSTVVTTIAVPTTSEAPVLPTPNPVTCPTPGTYTVPATTITVSETTTVCVGTSTHLPPGTHTYGGVTTIVETATTVTAPVATVITSGTVVTSTIVNTEYVCPTPGTYTIGPITTTVTEDTDVEYPVPTSYEPGTYTAPEQVITVTETNYVTYCPYTSSGLAAPEPTVPPPAPAPAPTSAPVAAPSPEPAAPSPQEAEESEETAVPSPSPSSGGTTLRGDTDHFGITYTPFEPSNGDCKSREAVEADIKTLADDGFSIIRVYSTDCNTLEYVGPAAKKHGIDLIVGVFVKNSGCSYDTPEIREQVDALAAWAEWDMVKLFVVGNEAIMNGFCSAEQLRQLIVSVKSKCSGYTGPYTIAETLNIWQQPDVPAAICDVIDITGANIHPYFNSEVVPETAGEFVAGQLDILREICSGKDVINLESGWPTEGLCNGSACPGQQEQAAAIRSIRKSCGDKTVFFSLDNDMWKEPGACLCEQSWGARANFAS</sequence>
<evidence type="ECO:0000313" key="14">
    <source>
        <dbReference type="EMBL" id="KEY67538.1"/>
    </source>
</evidence>
<evidence type="ECO:0000256" key="5">
    <source>
        <dbReference type="ARBA" id="ARBA00022729"/>
    </source>
</evidence>
<keyword evidence="15" id="KW-1185">Reference proteome</keyword>
<feature type="compositionally biased region" description="Low complexity" evidence="13">
    <location>
        <begin position="273"/>
        <end position="282"/>
    </location>
</feature>
<dbReference type="GO" id="GO:0009986">
    <property type="term" value="C:cell surface"/>
    <property type="evidence" value="ECO:0007669"/>
    <property type="project" value="TreeGrafter"/>
</dbReference>
<evidence type="ECO:0000256" key="4">
    <source>
        <dbReference type="ARBA" id="ARBA00022525"/>
    </source>
</evidence>
<evidence type="ECO:0000256" key="7">
    <source>
        <dbReference type="ARBA" id="ARBA00023295"/>
    </source>
</evidence>
<organism evidence="14 15">
    <name type="scientific">Stachybotrys chartarum (strain CBS 109288 / IBT 7711)</name>
    <name type="common">Toxic black mold</name>
    <name type="synonym">Stilbospora chartarum</name>
    <dbReference type="NCBI Taxonomy" id="1280523"/>
    <lineage>
        <taxon>Eukaryota</taxon>
        <taxon>Fungi</taxon>
        <taxon>Dikarya</taxon>
        <taxon>Ascomycota</taxon>
        <taxon>Pezizomycotina</taxon>
        <taxon>Sordariomycetes</taxon>
        <taxon>Hypocreomycetidae</taxon>
        <taxon>Hypocreales</taxon>
        <taxon>Stachybotryaceae</taxon>
        <taxon>Stachybotrys</taxon>
    </lineage>
</organism>
<gene>
    <name evidence="14" type="ORF">S7711_02456</name>
</gene>
<keyword evidence="4" id="KW-0964">Secreted</keyword>
<keyword evidence="7" id="KW-0326">Glycosidase</keyword>
<dbReference type="GO" id="GO:0009277">
    <property type="term" value="C:fungal-type cell wall"/>
    <property type="evidence" value="ECO:0007669"/>
    <property type="project" value="TreeGrafter"/>
</dbReference>
<evidence type="ECO:0000256" key="11">
    <source>
        <dbReference type="ARBA" id="ARBA00041516"/>
    </source>
</evidence>